<organism evidence="2 3">
    <name type="scientific">Coniochaeta ligniaria NRRL 30616</name>
    <dbReference type="NCBI Taxonomy" id="1408157"/>
    <lineage>
        <taxon>Eukaryota</taxon>
        <taxon>Fungi</taxon>
        <taxon>Dikarya</taxon>
        <taxon>Ascomycota</taxon>
        <taxon>Pezizomycotina</taxon>
        <taxon>Sordariomycetes</taxon>
        <taxon>Sordariomycetidae</taxon>
        <taxon>Coniochaetales</taxon>
        <taxon>Coniochaetaceae</taxon>
        <taxon>Coniochaeta</taxon>
    </lineage>
</organism>
<evidence type="ECO:0000313" key="2">
    <source>
        <dbReference type="EMBL" id="OIW24243.1"/>
    </source>
</evidence>
<feature type="region of interest" description="Disordered" evidence="1">
    <location>
        <begin position="1"/>
        <end position="58"/>
    </location>
</feature>
<gene>
    <name evidence="2" type="ORF">CONLIGDRAFT_108276</name>
</gene>
<dbReference type="EMBL" id="KV875104">
    <property type="protein sequence ID" value="OIW24243.1"/>
    <property type="molecule type" value="Genomic_DNA"/>
</dbReference>
<sequence length="161" mass="18133">MDYESQQRVRTRAHQPSEEQAHRISQHLRPPWQEKGGPAAQSSVDSVSHNRPPEPPRAGLWILQRLCQTRPTYPGPSRYSSAATSLSLGEDGQEEDGTCFSLTTRSGTLTLIIHRYLQWSPPYYLQTTLGDRSISPGKGSRCQTPMPSMGFISSPRLWEIR</sequence>
<keyword evidence="3" id="KW-1185">Reference proteome</keyword>
<accession>A0A1J7IAB0</accession>
<dbReference type="AlphaFoldDB" id="A0A1J7IAB0"/>
<reference evidence="2 3" key="1">
    <citation type="submission" date="2016-10" db="EMBL/GenBank/DDBJ databases">
        <title>Draft genome sequence of Coniochaeta ligniaria NRRL30616, a lignocellulolytic fungus for bioabatement of inhibitors in plant biomass hydrolysates.</title>
        <authorList>
            <consortium name="DOE Joint Genome Institute"/>
            <person name="Jimenez D.J."/>
            <person name="Hector R.E."/>
            <person name="Riley R."/>
            <person name="Sun H."/>
            <person name="Grigoriev I.V."/>
            <person name="Van Elsas J.D."/>
            <person name="Nichols N.N."/>
        </authorList>
    </citation>
    <scope>NUCLEOTIDE SEQUENCE [LARGE SCALE GENOMIC DNA]</scope>
    <source>
        <strain evidence="2 3">NRRL 30616</strain>
    </source>
</reference>
<evidence type="ECO:0000256" key="1">
    <source>
        <dbReference type="SAM" id="MobiDB-lite"/>
    </source>
</evidence>
<proteinExistence type="predicted"/>
<dbReference type="InParanoid" id="A0A1J7IAB0"/>
<evidence type="ECO:0000313" key="3">
    <source>
        <dbReference type="Proteomes" id="UP000182658"/>
    </source>
</evidence>
<protein>
    <submittedName>
        <fullName evidence="2">Uncharacterized protein</fullName>
    </submittedName>
</protein>
<dbReference type="Proteomes" id="UP000182658">
    <property type="component" value="Unassembled WGS sequence"/>
</dbReference>
<name>A0A1J7IAB0_9PEZI</name>
<feature type="compositionally biased region" description="Polar residues" evidence="1">
    <location>
        <begin position="40"/>
        <end position="49"/>
    </location>
</feature>